<evidence type="ECO:0000256" key="5">
    <source>
        <dbReference type="ARBA" id="ARBA00022989"/>
    </source>
</evidence>
<dbReference type="InterPro" id="IPR000515">
    <property type="entry name" value="MetI-like"/>
</dbReference>
<protein>
    <submittedName>
        <fullName evidence="9">Carbohydrate ABC transporter permease</fullName>
    </submittedName>
</protein>
<gene>
    <name evidence="9" type="ORF">JX360_10680</name>
</gene>
<proteinExistence type="inferred from homology"/>
<evidence type="ECO:0000256" key="7">
    <source>
        <dbReference type="RuleBase" id="RU363032"/>
    </source>
</evidence>
<dbReference type="PANTHER" id="PTHR32243">
    <property type="entry name" value="MALTOSE TRANSPORT SYSTEM PERMEASE-RELATED"/>
    <property type="match status" value="1"/>
</dbReference>
<accession>A0ABT0CC52</accession>
<name>A0ABT0CC52_THEVL</name>
<evidence type="ECO:0000256" key="1">
    <source>
        <dbReference type="ARBA" id="ARBA00004651"/>
    </source>
</evidence>
<evidence type="ECO:0000256" key="6">
    <source>
        <dbReference type="ARBA" id="ARBA00023136"/>
    </source>
</evidence>
<keyword evidence="10" id="KW-1185">Reference proteome</keyword>
<organism evidence="9 10">
    <name type="scientific">Thermostichus vulcanus str. 'Rupite'</name>
    <dbReference type="NCBI Taxonomy" id="2813851"/>
    <lineage>
        <taxon>Bacteria</taxon>
        <taxon>Bacillati</taxon>
        <taxon>Cyanobacteriota</taxon>
        <taxon>Cyanophyceae</taxon>
        <taxon>Thermostichales</taxon>
        <taxon>Thermostichaceae</taxon>
        <taxon>Thermostichus</taxon>
    </lineage>
</organism>
<dbReference type="InterPro" id="IPR035906">
    <property type="entry name" value="MetI-like_sf"/>
</dbReference>
<dbReference type="InterPro" id="IPR050901">
    <property type="entry name" value="BP-dep_ABC_trans_perm"/>
</dbReference>
<comment type="subcellular location">
    <subcellularLocation>
        <location evidence="1 7">Cell membrane</location>
        <topology evidence="1 7">Multi-pass membrane protein</topology>
    </subcellularLocation>
</comment>
<evidence type="ECO:0000256" key="3">
    <source>
        <dbReference type="ARBA" id="ARBA00022475"/>
    </source>
</evidence>
<keyword evidence="6 7" id="KW-0472">Membrane</keyword>
<dbReference type="SUPFAM" id="SSF161098">
    <property type="entry name" value="MetI-like"/>
    <property type="match status" value="1"/>
</dbReference>
<keyword evidence="4 7" id="KW-0812">Transmembrane</keyword>
<feature type="transmembrane region" description="Helical" evidence="7">
    <location>
        <begin position="211"/>
        <end position="236"/>
    </location>
</feature>
<keyword evidence="5 7" id="KW-1133">Transmembrane helix</keyword>
<dbReference type="EMBL" id="JAFIRA010000026">
    <property type="protein sequence ID" value="MCJ2543366.1"/>
    <property type="molecule type" value="Genomic_DNA"/>
</dbReference>
<feature type="domain" description="ABC transmembrane type-1" evidence="8">
    <location>
        <begin position="99"/>
        <end position="289"/>
    </location>
</feature>
<dbReference type="CDD" id="cd06261">
    <property type="entry name" value="TM_PBP2"/>
    <property type="match status" value="1"/>
</dbReference>
<dbReference type="PROSITE" id="PS50928">
    <property type="entry name" value="ABC_TM1"/>
    <property type="match status" value="1"/>
</dbReference>
<feature type="transmembrane region" description="Helical" evidence="7">
    <location>
        <begin position="267"/>
        <end position="289"/>
    </location>
</feature>
<sequence length="304" mass="33863">MKLLEKPEQVPTTASEVGSRFVWDPRHAVKRPLRWLYPLLLYGLVALVLLVFLLPLGWMLLISLKTGQGSQTINLFQSFRPSWENYRALWQEVPVARYLLNTLIVSVGSTLLALLLGIPAGYGLARQPGSWANGLALALLGIRLFPPIALLLPFYLMMRDLRLLDSYTGLILLQSVFKITFVAWFMRGFFVGMPQVLEEAALVDGCSRWGAFWRVALPLSLPGVITVSLLGLIFSWNDFFSPLVLSGVRTRLLTLGILEAFSTYEVAWGRMSALGVIAVLPVLLLALGLQRYYVRGLTAGAVRE</sequence>
<evidence type="ECO:0000256" key="2">
    <source>
        <dbReference type="ARBA" id="ARBA00022448"/>
    </source>
</evidence>
<dbReference type="PANTHER" id="PTHR32243:SF18">
    <property type="entry name" value="INNER MEMBRANE ABC TRANSPORTER PERMEASE PROTEIN YCJP"/>
    <property type="match status" value="1"/>
</dbReference>
<keyword evidence="3" id="KW-1003">Cell membrane</keyword>
<feature type="transmembrane region" description="Helical" evidence="7">
    <location>
        <begin position="134"/>
        <end position="158"/>
    </location>
</feature>
<dbReference type="Pfam" id="PF00528">
    <property type="entry name" value="BPD_transp_1"/>
    <property type="match status" value="1"/>
</dbReference>
<dbReference type="Proteomes" id="UP000830835">
    <property type="component" value="Unassembled WGS sequence"/>
</dbReference>
<evidence type="ECO:0000313" key="9">
    <source>
        <dbReference type="EMBL" id="MCJ2543366.1"/>
    </source>
</evidence>
<dbReference type="RefSeq" id="WP_244350642.1">
    <property type="nucleotide sequence ID" value="NZ_JAFIRA010000026.1"/>
</dbReference>
<feature type="transmembrane region" description="Helical" evidence="7">
    <location>
        <begin position="98"/>
        <end position="122"/>
    </location>
</feature>
<feature type="transmembrane region" description="Helical" evidence="7">
    <location>
        <begin position="170"/>
        <end position="191"/>
    </location>
</feature>
<feature type="transmembrane region" description="Helical" evidence="7">
    <location>
        <begin position="39"/>
        <end position="61"/>
    </location>
</feature>
<comment type="similarity">
    <text evidence="7">Belongs to the binding-protein-dependent transport system permease family.</text>
</comment>
<keyword evidence="2 7" id="KW-0813">Transport</keyword>
<evidence type="ECO:0000259" key="8">
    <source>
        <dbReference type="PROSITE" id="PS50928"/>
    </source>
</evidence>
<dbReference type="Gene3D" id="1.10.3720.10">
    <property type="entry name" value="MetI-like"/>
    <property type="match status" value="1"/>
</dbReference>
<evidence type="ECO:0000256" key="4">
    <source>
        <dbReference type="ARBA" id="ARBA00022692"/>
    </source>
</evidence>
<evidence type="ECO:0000313" key="10">
    <source>
        <dbReference type="Proteomes" id="UP000830835"/>
    </source>
</evidence>
<comment type="caution">
    <text evidence="9">The sequence shown here is derived from an EMBL/GenBank/DDBJ whole genome shotgun (WGS) entry which is preliminary data.</text>
</comment>
<reference evidence="9" key="1">
    <citation type="submission" date="2021-02" db="EMBL/GenBank/DDBJ databases">
        <title>The CRISPR/cas machinery reduction and long-range gene transfer in the hot spring cyanobacterium Synechococcus.</title>
        <authorList>
            <person name="Dvorak P."/>
            <person name="Jahodarova E."/>
            <person name="Hasler P."/>
            <person name="Poulickova A."/>
        </authorList>
    </citation>
    <scope>NUCLEOTIDE SEQUENCE</scope>
    <source>
        <strain evidence="9">Rupite</strain>
    </source>
</reference>